<proteinExistence type="predicted"/>
<dbReference type="InterPro" id="IPR018958">
    <property type="entry name" value="Knr4/Smi1-like_dom"/>
</dbReference>
<keyword evidence="3" id="KW-1185">Reference proteome</keyword>
<evidence type="ECO:0000313" key="3">
    <source>
        <dbReference type="Proteomes" id="UP000191160"/>
    </source>
</evidence>
<protein>
    <recommendedName>
        <fullName evidence="1">Knr4/Smi1-like domain-containing protein</fullName>
    </recommendedName>
</protein>
<gene>
    <name evidence="2" type="ORF">B1202_16135</name>
</gene>
<dbReference type="AlphaFoldDB" id="A0A1T1GPZ7"/>
<evidence type="ECO:0000313" key="2">
    <source>
        <dbReference type="EMBL" id="OOV79679.1"/>
    </source>
</evidence>
<comment type="caution">
    <text evidence="2">The sequence shown here is derived from an EMBL/GenBank/DDBJ whole genome shotgun (WGS) entry which is preliminary data.</text>
</comment>
<reference evidence="2 3" key="1">
    <citation type="submission" date="2017-02" db="EMBL/GenBank/DDBJ databases">
        <title>Acinetobacter sp. ANC 4945, whole genome shotgun sequencing project.</title>
        <authorList>
            <person name="Radolfova-Krizova L."/>
            <person name="Al Atrouni A."/>
            <person name="Nemec A."/>
        </authorList>
    </citation>
    <scope>NUCLEOTIDE SEQUENCE [LARGE SCALE GENOMIC DNA]</scope>
    <source>
        <strain evidence="2 3">ANC 4945</strain>
    </source>
</reference>
<dbReference type="Pfam" id="PF09346">
    <property type="entry name" value="SMI1_KNR4"/>
    <property type="match status" value="1"/>
</dbReference>
<sequence length="88" mass="10137">MKDIFESGVFEDMEGASSVNGIKGEGWNLKWIPIIDLGNGDLYFLDLDPAEDGKFGQVVQYWHEDIEVQKEANNFTEWFSNFTDQLEQ</sequence>
<accession>A0A1T1GPZ7</accession>
<dbReference type="EMBL" id="MVKX01000013">
    <property type="protein sequence ID" value="OOV79679.1"/>
    <property type="molecule type" value="Genomic_DNA"/>
</dbReference>
<name>A0A1T1GPZ7_9GAMM</name>
<dbReference type="InterPro" id="IPR037883">
    <property type="entry name" value="Knr4/Smi1-like_sf"/>
</dbReference>
<dbReference type="Proteomes" id="UP000191160">
    <property type="component" value="Unassembled WGS sequence"/>
</dbReference>
<evidence type="ECO:0000259" key="1">
    <source>
        <dbReference type="Pfam" id="PF09346"/>
    </source>
</evidence>
<organism evidence="2 3">
    <name type="scientific">Acinetobacter amyesii</name>
    <dbReference type="NCBI Taxonomy" id="2942470"/>
    <lineage>
        <taxon>Bacteria</taxon>
        <taxon>Pseudomonadati</taxon>
        <taxon>Pseudomonadota</taxon>
        <taxon>Gammaproteobacteria</taxon>
        <taxon>Moraxellales</taxon>
        <taxon>Moraxellaceae</taxon>
        <taxon>Acinetobacter</taxon>
    </lineage>
</organism>
<dbReference type="SUPFAM" id="SSF160631">
    <property type="entry name" value="SMI1/KNR4-like"/>
    <property type="match status" value="1"/>
</dbReference>
<feature type="domain" description="Knr4/Smi1-like" evidence="1">
    <location>
        <begin position="19"/>
        <end position="80"/>
    </location>
</feature>
<dbReference type="Gene3D" id="3.40.1580.10">
    <property type="entry name" value="SMI1/KNR4-like"/>
    <property type="match status" value="1"/>
</dbReference>